<evidence type="ECO:0000256" key="2">
    <source>
        <dbReference type="ARBA" id="ARBA00012438"/>
    </source>
</evidence>
<dbReference type="EC" id="2.7.13.3" evidence="2"/>
<feature type="coiled-coil region" evidence="9">
    <location>
        <begin position="127"/>
        <end position="161"/>
    </location>
</feature>
<dbReference type="RefSeq" id="WP_309794786.1">
    <property type="nucleotide sequence ID" value="NZ_JAVDPW010000004.1"/>
</dbReference>
<gene>
    <name evidence="11" type="ORF">E9232_002837</name>
</gene>
<dbReference type="PANTHER" id="PTHR41523:SF8">
    <property type="entry name" value="ETHYLENE RESPONSE SENSOR PROTEIN"/>
    <property type="match status" value="1"/>
</dbReference>
<evidence type="ECO:0000313" key="11">
    <source>
        <dbReference type="EMBL" id="MDR6290316.1"/>
    </source>
</evidence>
<dbReference type="Gene3D" id="3.30.565.10">
    <property type="entry name" value="Histidine kinase-like ATPase, C-terminal domain"/>
    <property type="match status" value="1"/>
</dbReference>
<keyword evidence="3 8" id="KW-0597">Phosphoprotein</keyword>
<evidence type="ECO:0000256" key="7">
    <source>
        <dbReference type="ARBA" id="ARBA00022840"/>
    </source>
</evidence>
<dbReference type="EMBL" id="JAVDPW010000004">
    <property type="protein sequence ID" value="MDR6290316.1"/>
    <property type="molecule type" value="Genomic_DNA"/>
</dbReference>
<dbReference type="SMART" id="SM00387">
    <property type="entry name" value="HATPase_c"/>
    <property type="match status" value="1"/>
</dbReference>
<evidence type="ECO:0000256" key="6">
    <source>
        <dbReference type="ARBA" id="ARBA00022777"/>
    </source>
</evidence>
<evidence type="ECO:0000313" key="12">
    <source>
        <dbReference type="Proteomes" id="UP001262410"/>
    </source>
</evidence>
<keyword evidence="5" id="KW-0547">Nucleotide-binding</keyword>
<evidence type="ECO:0000256" key="4">
    <source>
        <dbReference type="ARBA" id="ARBA00022679"/>
    </source>
</evidence>
<evidence type="ECO:0000259" key="10">
    <source>
        <dbReference type="PROSITE" id="PS50110"/>
    </source>
</evidence>
<keyword evidence="9" id="KW-0175">Coiled coil</keyword>
<dbReference type="GO" id="GO:0016301">
    <property type="term" value="F:kinase activity"/>
    <property type="evidence" value="ECO:0007669"/>
    <property type="project" value="UniProtKB-KW"/>
</dbReference>
<evidence type="ECO:0000256" key="9">
    <source>
        <dbReference type="SAM" id="Coils"/>
    </source>
</evidence>
<comment type="caution">
    <text evidence="11">The sequence shown here is derived from an EMBL/GenBank/DDBJ whole genome shotgun (WGS) entry which is preliminary data.</text>
</comment>
<dbReference type="InterPro" id="IPR011495">
    <property type="entry name" value="Sig_transdc_His_kin_sub2_dim/P"/>
</dbReference>
<evidence type="ECO:0000256" key="8">
    <source>
        <dbReference type="PROSITE-ProRule" id="PRU00169"/>
    </source>
</evidence>
<dbReference type="InterPro" id="IPR011006">
    <property type="entry name" value="CheY-like_superfamily"/>
</dbReference>
<accession>A0ABU1JNW9</accession>
<keyword evidence="6 11" id="KW-0418">Kinase</keyword>
<evidence type="ECO:0000256" key="5">
    <source>
        <dbReference type="ARBA" id="ARBA00022741"/>
    </source>
</evidence>
<dbReference type="SUPFAM" id="SSF52172">
    <property type="entry name" value="CheY-like"/>
    <property type="match status" value="1"/>
</dbReference>
<keyword evidence="7" id="KW-0067">ATP-binding</keyword>
<comment type="catalytic activity">
    <reaction evidence="1">
        <text>ATP + protein L-histidine = ADP + protein N-phospho-L-histidine.</text>
        <dbReference type="EC" id="2.7.13.3"/>
    </reaction>
</comment>
<protein>
    <recommendedName>
        <fullName evidence="2">histidine kinase</fullName>
        <ecNumber evidence="2">2.7.13.3</ecNumber>
    </recommendedName>
</protein>
<dbReference type="Gene3D" id="3.30.450.20">
    <property type="entry name" value="PAS domain"/>
    <property type="match status" value="1"/>
</dbReference>
<evidence type="ECO:0000256" key="1">
    <source>
        <dbReference type="ARBA" id="ARBA00000085"/>
    </source>
</evidence>
<proteinExistence type="predicted"/>
<dbReference type="SUPFAM" id="SSF55874">
    <property type="entry name" value="ATPase domain of HSP90 chaperone/DNA topoisomerase II/histidine kinase"/>
    <property type="match status" value="1"/>
</dbReference>
<organism evidence="11 12">
    <name type="scientific">Inquilinus ginsengisoli</name>
    <dbReference type="NCBI Taxonomy" id="363840"/>
    <lineage>
        <taxon>Bacteria</taxon>
        <taxon>Pseudomonadati</taxon>
        <taxon>Pseudomonadota</taxon>
        <taxon>Alphaproteobacteria</taxon>
        <taxon>Rhodospirillales</taxon>
        <taxon>Rhodospirillaceae</taxon>
        <taxon>Inquilinus</taxon>
    </lineage>
</organism>
<dbReference type="InterPro" id="IPR003594">
    <property type="entry name" value="HATPase_dom"/>
</dbReference>
<keyword evidence="4" id="KW-0808">Transferase</keyword>
<feature type="modified residue" description="4-aspartylphosphate" evidence="8">
    <location>
        <position position="57"/>
    </location>
</feature>
<dbReference type="CDD" id="cd00156">
    <property type="entry name" value="REC"/>
    <property type="match status" value="1"/>
</dbReference>
<dbReference type="Pfam" id="PF02518">
    <property type="entry name" value="HATPase_c"/>
    <property type="match status" value="1"/>
</dbReference>
<dbReference type="PROSITE" id="PS50110">
    <property type="entry name" value="RESPONSE_REGULATORY"/>
    <property type="match status" value="1"/>
</dbReference>
<dbReference type="Pfam" id="PF07568">
    <property type="entry name" value="HisKA_2"/>
    <property type="match status" value="1"/>
</dbReference>
<dbReference type="Gene3D" id="3.40.50.2300">
    <property type="match status" value="1"/>
</dbReference>
<dbReference type="Proteomes" id="UP001262410">
    <property type="component" value="Unassembled WGS sequence"/>
</dbReference>
<reference evidence="11 12" key="1">
    <citation type="submission" date="2023-07" db="EMBL/GenBank/DDBJ databases">
        <title>Sorghum-associated microbial communities from plants grown in Nebraska, USA.</title>
        <authorList>
            <person name="Schachtman D."/>
        </authorList>
    </citation>
    <scope>NUCLEOTIDE SEQUENCE [LARGE SCALE GENOMIC DNA]</scope>
    <source>
        <strain evidence="11 12">584</strain>
    </source>
</reference>
<evidence type="ECO:0000256" key="3">
    <source>
        <dbReference type="ARBA" id="ARBA00022553"/>
    </source>
</evidence>
<dbReference type="Pfam" id="PF00072">
    <property type="entry name" value="Response_reg"/>
    <property type="match status" value="1"/>
</dbReference>
<feature type="domain" description="Response regulatory" evidence="10">
    <location>
        <begin position="8"/>
        <end position="122"/>
    </location>
</feature>
<sequence length="352" mass="37487">MMAAAGIRILYIDDDPGLARLAQRTLGRAGYVVEIATDGGLGLARIDQGGIDAVVLDHAMPGQDGLATLEEIRRRPDPPPVIYATGNQDSRVAVAALKIGAADYVIKSAEGEFFALLQAAIDGALEAARLRRENEIHQAEIRAARDRFEALAEERAMLMREINHRVSNSLQLIASLLRLQANASGAPDIKGALAEAENRVMAVAQAHRRLYTSDSVSAIELDRYLQELAESLRGSTEGQGTRSVLDLRTEPVEIHPDRAIALGVIVTELVLNALKYAYPAAGGGPVRVVQRALPDARIEITVEDDGVGIGPAPAGSTGLGQRIIKAMATKLEATLLHDPSHAGTRVVLTFAA</sequence>
<dbReference type="PANTHER" id="PTHR41523">
    <property type="entry name" value="TWO-COMPONENT SYSTEM SENSOR PROTEIN"/>
    <property type="match status" value="1"/>
</dbReference>
<dbReference type="SMART" id="SM00448">
    <property type="entry name" value="REC"/>
    <property type="match status" value="1"/>
</dbReference>
<dbReference type="InterPro" id="IPR036890">
    <property type="entry name" value="HATPase_C_sf"/>
</dbReference>
<dbReference type="InterPro" id="IPR001789">
    <property type="entry name" value="Sig_transdc_resp-reg_receiver"/>
</dbReference>
<name>A0ABU1JNW9_9PROT</name>
<keyword evidence="12" id="KW-1185">Reference proteome</keyword>